<dbReference type="RefSeq" id="WP_258212102.1">
    <property type="nucleotide sequence ID" value="NZ_JANQBD010000002.1"/>
</dbReference>
<comment type="caution">
    <text evidence="4">The sequence shown here is derived from an EMBL/GenBank/DDBJ whole genome shotgun (WGS) entry which is preliminary data.</text>
</comment>
<keyword evidence="2" id="KW-0012">Acyltransferase</keyword>
<dbReference type="PROSITE" id="PS51186">
    <property type="entry name" value="GNAT"/>
    <property type="match status" value="1"/>
</dbReference>
<sequence length="157" mass="18689">MEADMQIIQTKDFEAIAHLNKTVQDVHAELYPDHFKEYNYETIKEFFKSIIDRPNYIFLILENDQQNIGYAWIEIKEYAENPFKKAYKSINILQLSINSSEQNKGYGSQLMAKINEIAELNKIGKIELDYWHNNGAAKDFYRKHGYKTYREFVFKDL</sequence>
<dbReference type="Proteomes" id="UP001300012">
    <property type="component" value="Unassembled WGS sequence"/>
</dbReference>
<dbReference type="InterPro" id="IPR051556">
    <property type="entry name" value="N-term/lysine_N-AcTrnsfr"/>
</dbReference>
<accession>A0ABT1YDJ8</accession>
<dbReference type="CDD" id="cd04301">
    <property type="entry name" value="NAT_SF"/>
    <property type="match status" value="1"/>
</dbReference>
<evidence type="ECO:0000256" key="1">
    <source>
        <dbReference type="ARBA" id="ARBA00022679"/>
    </source>
</evidence>
<evidence type="ECO:0000313" key="4">
    <source>
        <dbReference type="EMBL" id="MCR8630494.1"/>
    </source>
</evidence>
<dbReference type="SUPFAM" id="SSF55729">
    <property type="entry name" value="Acyl-CoA N-acyltransferases (Nat)"/>
    <property type="match status" value="1"/>
</dbReference>
<dbReference type="InterPro" id="IPR016181">
    <property type="entry name" value="Acyl_CoA_acyltransferase"/>
</dbReference>
<name>A0ABT1YDJ8_9BACL</name>
<evidence type="ECO:0000256" key="2">
    <source>
        <dbReference type="ARBA" id="ARBA00023315"/>
    </source>
</evidence>
<dbReference type="EMBL" id="JANQBD010000002">
    <property type="protein sequence ID" value="MCR8630494.1"/>
    <property type="molecule type" value="Genomic_DNA"/>
</dbReference>
<gene>
    <name evidence="4" type="ORF">NV381_04660</name>
</gene>
<keyword evidence="5" id="KW-1185">Reference proteome</keyword>
<dbReference type="PANTHER" id="PTHR42919">
    <property type="entry name" value="N-ALPHA-ACETYLTRANSFERASE"/>
    <property type="match status" value="1"/>
</dbReference>
<organism evidence="4 5">
    <name type="scientific">Paenibacillus radicis</name>
    <name type="common">ex Xue et al. 2023</name>
    <dbReference type="NCBI Taxonomy" id="2972489"/>
    <lineage>
        <taxon>Bacteria</taxon>
        <taxon>Bacillati</taxon>
        <taxon>Bacillota</taxon>
        <taxon>Bacilli</taxon>
        <taxon>Bacillales</taxon>
        <taxon>Paenibacillaceae</taxon>
        <taxon>Paenibacillus</taxon>
    </lineage>
</organism>
<dbReference type="InterPro" id="IPR000182">
    <property type="entry name" value="GNAT_dom"/>
</dbReference>
<dbReference type="Gene3D" id="3.40.630.30">
    <property type="match status" value="1"/>
</dbReference>
<dbReference type="PANTHER" id="PTHR42919:SF8">
    <property type="entry name" value="N-ALPHA-ACETYLTRANSFERASE 50"/>
    <property type="match status" value="1"/>
</dbReference>
<reference evidence="4 5" key="1">
    <citation type="submission" date="2022-08" db="EMBL/GenBank/DDBJ databases">
        <title>Paenibacillus endoradicis sp. nov., Paenibacillus radicibacter sp. nov and Paenibacillus pararadicis sp. nov., three cold-adapted plant growth-promoting bacteria isolated from root of Larix gmelinii in Great Khingan.</title>
        <authorList>
            <person name="Xue H."/>
        </authorList>
    </citation>
    <scope>NUCLEOTIDE SEQUENCE [LARGE SCALE GENOMIC DNA]</scope>
    <source>
        <strain evidence="4 5">N5-1-1-5</strain>
    </source>
</reference>
<evidence type="ECO:0000313" key="5">
    <source>
        <dbReference type="Proteomes" id="UP001300012"/>
    </source>
</evidence>
<dbReference type="Pfam" id="PF00583">
    <property type="entry name" value="Acetyltransf_1"/>
    <property type="match status" value="1"/>
</dbReference>
<evidence type="ECO:0000259" key="3">
    <source>
        <dbReference type="PROSITE" id="PS51186"/>
    </source>
</evidence>
<keyword evidence="1" id="KW-0808">Transferase</keyword>
<proteinExistence type="predicted"/>
<protein>
    <submittedName>
        <fullName evidence="4">GNAT family N-acetyltransferase</fullName>
    </submittedName>
</protein>
<feature type="domain" description="N-acetyltransferase" evidence="3">
    <location>
        <begin position="14"/>
        <end position="157"/>
    </location>
</feature>